<dbReference type="SUPFAM" id="SSF53720">
    <property type="entry name" value="ALDH-like"/>
    <property type="match status" value="1"/>
</dbReference>
<dbReference type="InterPro" id="IPR016162">
    <property type="entry name" value="Ald_DH_N"/>
</dbReference>
<evidence type="ECO:0000313" key="7">
    <source>
        <dbReference type="EMBL" id="PSN94677.1"/>
    </source>
</evidence>
<proteinExistence type="predicted"/>
<accession>A0A2R6B7Q1</accession>
<dbReference type="GO" id="GO:0009898">
    <property type="term" value="C:cytoplasmic side of plasma membrane"/>
    <property type="evidence" value="ECO:0007669"/>
    <property type="project" value="TreeGrafter"/>
</dbReference>
<dbReference type="InterPro" id="IPR050485">
    <property type="entry name" value="Proline_metab_enzyme"/>
</dbReference>
<evidence type="ECO:0000256" key="4">
    <source>
        <dbReference type="ARBA" id="ARBA00023027"/>
    </source>
</evidence>
<comment type="pathway">
    <text evidence="1">Amino-acid degradation; L-proline degradation into L-glutamate; L-glutamate from L-proline: step 2/2.</text>
</comment>
<dbReference type="PANTHER" id="PTHR42862">
    <property type="entry name" value="DELTA-1-PYRROLINE-5-CARBOXYLATE DEHYDROGENASE 1, ISOFORM A-RELATED"/>
    <property type="match status" value="1"/>
</dbReference>
<keyword evidence="3" id="KW-0560">Oxidoreductase</keyword>
<evidence type="ECO:0000313" key="8">
    <source>
        <dbReference type="Proteomes" id="UP000241284"/>
    </source>
</evidence>
<evidence type="ECO:0000259" key="6">
    <source>
        <dbReference type="Pfam" id="PF00171"/>
    </source>
</evidence>
<dbReference type="InterPro" id="IPR016161">
    <property type="entry name" value="Ald_DH/histidinol_DH"/>
</dbReference>
<feature type="domain" description="Aldehyde dehydrogenase" evidence="6">
    <location>
        <begin position="47"/>
        <end position="510"/>
    </location>
</feature>
<dbReference type="EMBL" id="NEXH01000020">
    <property type="protein sequence ID" value="PSN94677.1"/>
    <property type="molecule type" value="Genomic_DNA"/>
</dbReference>
<dbReference type="InterPro" id="IPR015590">
    <property type="entry name" value="Aldehyde_DH_dom"/>
</dbReference>
<evidence type="ECO:0000256" key="5">
    <source>
        <dbReference type="ARBA" id="ARBA00048142"/>
    </source>
</evidence>
<organism evidence="7 8">
    <name type="scientific">Candidatus Marsarchaeota G2 archaeon ECH_B_2</name>
    <dbReference type="NCBI Taxonomy" id="1978160"/>
    <lineage>
        <taxon>Archaea</taxon>
        <taxon>Candidatus Marsarchaeota</taxon>
        <taxon>Candidatus Marsarchaeota group 2</taxon>
    </lineage>
</organism>
<evidence type="ECO:0000256" key="3">
    <source>
        <dbReference type="ARBA" id="ARBA00023002"/>
    </source>
</evidence>
<name>A0A2R6B7Q1_9ARCH</name>
<dbReference type="EC" id="1.2.1.88" evidence="2"/>
<dbReference type="AlphaFoldDB" id="A0A2R6B7Q1"/>
<dbReference type="Proteomes" id="UP000241284">
    <property type="component" value="Unassembled WGS sequence"/>
</dbReference>
<dbReference type="Gene3D" id="3.40.605.10">
    <property type="entry name" value="Aldehyde Dehydrogenase, Chain A, domain 1"/>
    <property type="match status" value="1"/>
</dbReference>
<dbReference type="GO" id="GO:0003842">
    <property type="term" value="F:L-glutamate gamma-semialdehyde dehydrogenase activity"/>
    <property type="evidence" value="ECO:0007669"/>
    <property type="project" value="UniProtKB-EC"/>
</dbReference>
<evidence type="ECO:0000256" key="2">
    <source>
        <dbReference type="ARBA" id="ARBA00012884"/>
    </source>
</evidence>
<dbReference type="Gene3D" id="3.40.309.10">
    <property type="entry name" value="Aldehyde Dehydrogenase, Chain A, domain 2"/>
    <property type="match status" value="1"/>
</dbReference>
<keyword evidence="4" id="KW-0520">NAD</keyword>
<evidence type="ECO:0000256" key="1">
    <source>
        <dbReference type="ARBA" id="ARBA00004786"/>
    </source>
</evidence>
<reference evidence="7 8" key="1">
    <citation type="submission" date="2017-04" db="EMBL/GenBank/DDBJ databases">
        <title>Novel microbial lineages endemic to geothermal iron-oxide mats fill important gaps in the evolutionary history of Archaea.</title>
        <authorList>
            <person name="Jay Z.J."/>
            <person name="Beam J.P."/>
            <person name="Dlakic M."/>
            <person name="Rusch D.B."/>
            <person name="Kozubal M.A."/>
            <person name="Inskeep W.P."/>
        </authorList>
    </citation>
    <scope>NUCLEOTIDE SEQUENCE [LARGE SCALE GENOMIC DNA]</scope>
    <source>
        <strain evidence="7">ECH_B_2</strain>
    </source>
</reference>
<dbReference type="InterPro" id="IPR016160">
    <property type="entry name" value="Ald_DH_CS_CYS"/>
</dbReference>
<dbReference type="FunFam" id="3.40.309.10:FF:000005">
    <property type="entry name" value="1-pyrroline-5-carboxylate dehydrogenase 1"/>
    <property type="match status" value="1"/>
</dbReference>
<protein>
    <recommendedName>
        <fullName evidence="2">L-glutamate gamma-semialdehyde dehydrogenase</fullName>
        <ecNumber evidence="2">1.2.1.88</ecNumber>
    </recommendedName>
</protein>
<dbReference type="InterPro" id="IPR016163">
    <property type="entry name" value="Ald_DH_C"/>
</dbReference>
<comment type="catalytic activity">
    <reaction evidence="5">
        <text>L-glutamate 5-semialdehyde + NAD(+) + H2O = L-glutamate + NADH + 2 H(+)</text>
        <dbReference type="Rhea" id="RHEA:30235"/>
        <dbReference type="ChEBI" id="CHEBI:15377"/>
        <dbReference type="ChEBI" id="CHEBI:15378"/>
        <dbReference type="ChEBI" id="CHEBI:29985"/>
        <dbReference type="ChEBI" id="CHEBI:57540"/>
        <dbReference type="ChEBI" id="CHEBI:57945"/>
        <dbReference type="ChEBI" id="CHEBI:58066"/>
        <dbReference type="EC" id="1.2.1.88"/>
    </reaction>
</comment>
<comment type="caution">
    <text evidence="7">The sequence shown here is derived from an EMBL/GenBank/DDBJ whole genome shotgun (WGS) entry which is preliminary data.</text>
</comment>
<gene>
    <name evidence="7" type="ORF">B9Q06_08425</name>
</gene>
<dbReference type="Pfam" id="PF00171">
    <property type="entry name" value="Aldedh"/>
    <property type="match status" value="1"/>
</dbReference>
<dbReference type="PANTHER" id="PTHR42862:SF1">
    <property type="entry name" value="DELTA-1-PYRROLINE-5-CARBOXYLATE DEHYDROGENASE 2, ISOFORM A-RELATED"/>
    <property type="match status" value="1"/>
</dbReference>
<sequence length="518" mass="57135">MSSKITYVTLFADESIHPAYEKALSELQQELGRTHPMYIGGREVSAGSTFEKTSPIDTSIVVGRFQRGTAEHGLEALKAARRAFDEWSHTDYKRRVELMRRAADRIEAARFRLAAAITFEAGKNRLEAIAEVYEAIEAMRYYANLMEKEDGYVRRMNPGAPGEETYSVARPYGVWAVISPFNFPLMLGNGMMQGALITGNTVVWKPTSEAPLTALEAYRLYVEAGLPEGTINIVTGPGEAFEDVFVRGADGVAFTGSMDVGMRLYRKIAAESPYPKPMVSEMGSKNPVIVTKNADFDKAVEGVVRAAFGYSGQKCSAASRVYVQDEVKESFVEALVKRTSTLIVGDPRRREVFTGPVINRRAQESYEKYVADAKNAGKVVYGGRTLRSGGLEKGYYVEPTIVTGLDEDHYLFKKELFVPILVVGGFRTLDEALTKANNTQYGLTAGIMSEDKEEIDRFMDKIEFGVVYANRKGGATTGAWPGAQSFVGWKASGATGKGIGGPYYLLSYMREQARTYVH</sequence>
<dbReference type="GO" id="GO:0010133">
    <property type="term" value="P:L-proline catabolic process to L-glutamate"/>
    <property type="evidence" value="ECO:0007669"/>
    <property type="project" value="TreeGrafter"/>
</dbReference>
<dbReference type="PROSITE" id="PS00070">
    <property type="entry name" value="ALDEHYDE_DEHYDR_CYS"/>
    <property type="match status" value="1"/>
</dbReference>